<sequence length="719" mass="74779">MTALRDQLIDLLPRVYHQRDTEPGQGGVLEALLQILGEQGDLVAADLEQLYDDAFIETCADWVVPYLGDLLGVRLLHPLGPGAGRQRALVANTLDHRRRKGTLAALEDLAFQVTGWPTAAVEYFQRLGTTQHLAHRRPGNLRTPDLRRAADLELVGGPFSVAARTAEARLVPAGLHNLPTIGLHVWRLAPQTVLRATARPVTDPPDGRYLVDPVGLAAPLFNAPPPQPSITTLAREFEVPAPLRTRALYDELEGLRAATGDVPRWFGAEPVIEVYADTGGGLEAVPVAALTAADLGDPPAATSTGWPRPAAPLTVAVDPVRGRLAFRDGLVPTAVEVTATVASPGRVGAGSYVRDTVLPTAPDGSAPWFRAVGAAAAPVPGAVCATIAEAVADWQAEPAGTIGVIALLDSRTYVEDLAVTVPAGSELTIAALAWSQAETANALTVLQLTDAVPAGRRPHLRGSITVTGTAPTGDELPGELAVDGLLLEGSVTVAAGDLGRLALRHTTLVPGTGSLTVDAPAATDDDNGHLVIELTRAISGPVAVPHRGPELDLATSIVDGVGGPAVDAPRAPALLDQVTVVGALTVEQLSASDCVLAGQVTVERHQAGCLRFSYLSEGAVAPRRFRCQPDLALTGVTDAATAAAVRARLTPAFSSTTYGDPAYGRLDDRSDPALLTGASNGAAMGAFAELQEPQRLANLAAVLDEHLRLGLEAGVVRET</sequence>
<accession>A0ABW0BDQ5</accession>
<dbReference type="RefSeq" id="WP_378585850.1">
    <property type="nucleotide sequence ID" value="NZ_JBHSKD010000002.1"/>
</dbReference>
<organism evidence="1 2">
    <name type="scientific">Nocardioides taihuensis</name>
    <dbReference type="NCBI Taxonomy" id="1835606"/>
    <lineage>
        <taxon>Bacteria</taxon>
        <taxon>Bacillati</taxon>
        <taxon>Actinomycetota</taxon>
        <taxon>Actinomycetes</taxon>
        <taxon>Propionibacteriales</taxon>
        <taxon>Nocardioidaceae</taxon>
        <taxon>Nocardioides</taxon>
    </lineage>
</organism>
<dbReference type="EMBL" id="JBHSKD010000002">
    <property type="protein sequence ID" value="MFC5175303.1"/>
    <property type="molecule type" value="Genomic_DNA"/>
</dbReference>
<evidence type="ECO:0000313" key="2">
    <source>
        <dbReference type="Proteomes" id="UP001596087"/>
    </source>
</evidence>
<evidence type="ECO:0008006" key="3">
    <source>
        <dbReference type="Google" id="ProtNLM"/>
    </source>
</evidence>
<evidence type="ECO:0000313" key="1">
    <source>
        <dbReference type="EMBL" id="MFC5175303.1"/>
    </source>
</evidence>
<proteinExistence type="predicted"/>
<gene>
    <name evidence="1" type="ORF">ACFPGP_01385</name>
</gene>
<keyword evidence="2" id="KW-1185">Reference proteome</keyword>
<reference evidence="2" key="1">
    <citation type="journal article" date="2019" name="Int. J. Syst. Evol. Microbiol.">
        <title>The Global Catalogue of Microorganisms (GCM) 10K type strain sequencing project: providing services to taxonomists for standard genome sequencing and annotation.</title>
        <authorList>
            <consortium name="The Broad Institute Genomics Platform"/>
            <consortium name="The Broad Institute Genome Sequencing Center for Infectious Disease"/>
            <person name="Wu L."/>
            <person name="Ma J."/>
        </authorList>
    </citation>
    <scope>NUCLEOTIDE SEQUENCE [LARGE SCALE GENOMIC DNA]</scope>
    <source>
        <strain evidence="2">DFY41</strain>
    </source>
</reference>
<comment type="caution">
    <text evidence="1">The sequence shown here is derived from an EMBL/GenBank/DDBJ whole genome shotgun (WGS) entry which is preliminary data.</text>
</comment>
<protein>
    <recommendedName>
        <fullName evidence="3">Phage tail protein (Tail_P2_I)</fullName>
    </recommendedName>
</protein>
<name>A0ABW0BDQ5_9ACTN</name>
<dbReference type="Proteomes" id="UP001596087">
    <property type="component" value="Unassembled WGS sequence"/>
</dbReference>